<evidence type="ECO:0000313" key="2">
    <source>
        <dbReference type="EMBL" id="MEJ8571883.1"/>
    </source>
</evidence>
<protein>
    <submittedName>
        <fullName evidence="2">Extensin family protein</fullName>
    </submittedName>
</protein>
<evidence type="ECO:0000313" key="3">
    <source>
        <dbReference type="Proteomes" id="UP001378188"/>
    </source>
</evidence>
<dbReference type="EMBL" id="JAZHOF010000004">
    <property type="protein sequence ID" value="MEJ8571883.1"/>
    <property type="molecule type" value="Genomic_DNA"/>
</dbReference>
<comment type="caution">
    <text evidence="2">The sequence shown here is derived from an EMBL/GenBank/DDBJ whole genome shotgun (WGS) entry which is preliminary data.</text>
</comment>
<gene>
    <name evidence="2" type="ORF">V3328_10395</name>
</gene>
<feature type="domain" description="Extensin-like C-terminal" evidence="1">
    <location>
        <begin position="45"/>
        <end position="225"/>
    </location>
</feature>
<keyword evidence="3" id="KW-1185">Reference proteome</keyword>
<evidence type="ECO:0000259" key="1">
    <source>
        <dbReference type="Pfam" id="PF06904"/>
    </source>
</evidence>
<accession>A0AAW9RNK7</accession>
<name>A0AAW9RNK7_9HYPH</name>
<dbReference type="Pfam" id="PF06904">
    <property type="entry name" value="Extensin-like_C"/>
    <property type="match status" value="1"/>
</dbReference>
<sequence>MTHSGQRTVAILLVGALLFVFSGCANRSLYSWRDQAWRKDAEAICMGKGGYESSAFVERMRRINDKGACGIWYPLKVSGALQGYVAYSTPAVVNCPMTAAVDGWFYHVVQPAAARIYGAYVTKVQVMASYSCRTRNSKAYAKVSEHSFGNALDIGAFTLSDGRTVTVQHGWRGSAADRAFLREAHSGACKLFTTVIGPDGDSHHYNHFHLDLARHNEDGSYHYCK</sequence>
<dbReference type="AlphaFoldDB" id="A0AAW9RNK7"/>
<organism evidence="2 3">
    <name type="scientific">Microbaculum marinum</name>
    <dbReference type="NCBI Taxonomy" id="1764581"/>
    <lineage>
        <taxon>Bacteria</taxon>
        <taxon>Pseudomonadati</taxon>
        <taxon>Pseudomonadota</taxon>
        <taxon>Alphaproteobacteria</taxon>
        <taxon>Hyphomicrobiales</taxon>
        <taxon>Tepidamorphaceae</taxon>
        <taxon>Microbaculum</taxon>
    </lineage>
</organism>
<dbReference type="PROSITE" id="PS51257">
    <property type="entry name" value="PROKAR_LIPOPROTEIN"/>
    <property type="match status" value="1"/>
</dbReference>
<reference evidence="2 3" key="1">
    <citation type="submission" date="2024-02" db="EMBL/GenBank/DDBJ databases">
        <title>Genome analysis and characterization of Microbaculum marinisediminis sp. nov., isolated from marine sediment.</title>
        <authorList>
            <person name="Du Z.-J."/>
            <person name="Ye Y.-Q."/>
            <person name="Zhang Z.-R."/>
            <person name="Yuan S.-M."/>
            <person name="Zhang X.-Y."/>
        </authorList>
    </citation>
    <scope>NUCLEOTIDE SEQUENCE [LARGE SCALE GENOMIC DNA]</scope>
    <source>
        <strain evidence="2 3">SDUM1044001</strain>
    </source>
</reference>
<dbReference type="InterPro" id="IPR009683">
    <property type="entry name" value="Extensin-like_C"/>
</dbReference>
<proteinExistence type="predicted"/>
<dbReference type="Proteomes" id="UP001378188">
    <property type="component" value="Unassembled WGS sequence"/>
</dbReference>
<dbReference type="RefSeq" id="WP_340329584.1">
    <property type="nucleotide sequence ID" value="NZ_JAZHOF010000004.1"/>
</dbReference>